<gene>
    <name evidence="1" type="ORF">M9H77_29841</name>
</gene>
<dbReference type="Proteomes" id="UP001060085">
    <property type="component" value="Linkage Group LG07"/>
</dbReference>
<evidence type="ECO:0000313" key="2">
    <source>
        <dbReference type="Proteomes" id="UP001060085"/>
    </source>
</evidence>
<name>A0ACB9ZWC1_CATRO</name>
<reference evidence="2" key="1">
    <citation type="journal article" date="2023" name="Nat. Plants">
        <title>Single-cell RNA sequencing provides a high-resolution roadmap for understanding the multicellular compartmentation of specialized metabolism.</title>
        <authorList>
            <person name="Sun S."/>
            <person name="Shen X."/>
            <person name="Li Y."/>
            <person name="Li Y."/>
            <person name="Wang S."/>
            <person name="Li R."/>
            <person name="Zhang H."/>
            <person name="Shen G."/>
            <person name="Guo B."/>
            <person name="Wei J."/>
            <person name="Xu J."/>
            <person name="St-Pierre B."/>
            <person name="Chen S."/>
            <person name="Sun C."/>
        </authorList>
    </citation>
    <scope>NUCLEOTIDE SEQUENCE [LARGE SCALE GENOMIC DNA]</scope>
</reference>
<comment type="caution">
    <text evidence="1">The sequence shown here is derived from an EMBL/GenBank/DDBJ whole genome shotgun (WGS) entry which is preliminary data.</text>
</comment>
<proteinExistence type="predicted"/>
<keyword evidence="2" id="KW-1185">Reference proteome</keyword>
<sequence>MSHPRDGEAWKHLGPGVSKNYRNRKGIGQRRCCLVELSLFYQDLCVPKISASHMRELEESIPILMCKLECIFPPSFFDVMEHLMIYLPYEARVCSPIQFEGSICNAYLIEEAAIFFSYYIKESVPTIHKSDRQNDDIEDPLHVGEVLSICN</sequence>
<evidence type="ECO:0000313" key="1">
    <source>
        <dbReference type="EMBL" id="KAI5652654.1"/>
    </source>
</evidence>
<dbReference type="EMBL" id="CM044707">
    <property type="protein sequence ID" value="KAI5652654.1"/>
    <property type="molecule type" value="Genomic_DNA"/>
</dbReference>
<organism evidence="1 2">
    <name type="scientific">Catharanthus roseus</name>
    <name type="common">Madagascar periwinkle</name>
    <name type="synonym">Vinca rosea</name>
    <dbReference type="NCBI Taxonomy" id="4058"/>
    <lineage>
        <taxon>Eukaryota</taxon>
        <taxon>Viridiplantae</taxon>
        <taxon>Streptophyta</taxon>
        <taxon>Embryophyta</taxon>
        <taxon>Tracheophyta</taxon>
        <taxon>Spermatophyta</taxon>
        <taxon>Magnoliopsida</taxon>
        <taxon>eudicotyledons</taxon>
        <taxon>Gunneridae</taxon>
        <taxon>Pentapetalae</taxon>
        <taxon>asterids</taxon>
        <taxon>lamiids</taxon>
        <taxon>Gentianales</taxon>
        <taxon>Apocynaceae</taxon>
        <taxon>Rauvolfioideae</taxon>
        <taxon>Vinceae</taxon>
        <taxon>Catharanthinae</taxon>
        <taxon>Catharanthus</taxon>
    </lineage>
</organism>
<accession>A0ACB9ZWC1</accession>
<protein>
    <submittedName>
        <fullName evidence="1">Uncharacterized protein</fullName>
    </submittedName>
</protein>